<keyword evidence="3" id="KW-1185">Reference proteome</keyword>
<dbReference type="EMBL" id="JAVFHQ010000013">
    <property type="protein sequence ID" value="KAK4546868.1"/>
    <property type="molecule type" value="Genomic_DNA"/>
</dbReference>
<sequence length="86" mass="9325">MACDPIARLYAITPPDPIVPPLSLSYLPNLLGEHRLPLALGTNLTGAATIDRLDRDEDEPSEDEGFPDDESDSDASSMKDADDTRK</sequence>
<comment type="caution">
    <text evidence="2">The sequence shown here is derived from an EMBL/GenBank/DDBJ whole genome shotgun (WGS) entry which is preliminary data.</text>
</comment>
<organism evidence="2 3">
    <name type="scientific">Oleoguttula mirabilis</name>
    <dbReference type="NCBI Taxonomy" id="1507867"/>
    <lineage>
        <taxon>Eukaryota</taxon>
        <taxon>Fungi</taxon>
        <taxon>Dikarya</taxon>
        <taxon>Ascomycota</taxon>
        <taxon>Pezizomycotina</taxon>
        <taxon>Dothideomycetes</taxon>
        <taxon>Dothideomycetidae</taxon>
        <taxon>Mycosphaerellales</taxon>
        <taxon>Teratosphaeriaceae</taxon>
        <taxon>Oleoguttula</taxon>
    </lineage>
</organism>
<protein>
    <submittedName>
        <fullName evidence="2">Uncharacterized protein</fullName>
    </submittedName>
</protein>
<evidence type="ECO:0000313" key="2">
    <source>
        <dbReference type="EMBL" id="KAK4546868.1"/>
    </source>
</evidence>
<feature type="compositionally biased region" description="Acidic residues" evidence="1">
    <location>
        <begin position="56"/>
        <end position="73"/>
    </location>
</feature>
<gene>
    <name evidence="2" type="ORF">LTR36_001600</name>
</gene>
<proteinExistence type="predicted"/>
<evidence type="ECO:0000313" key="3">
    <source>
        <dbReference type="Proteomes" id="UP001324427"/>
    </source>
</evidence>
<evidence type="ECO:0000256" key="1">
    <source>
        <dbReference type="SAM" id="MobiDB-lite"/>
    </source>
</evidence>
<accession>A0AAV9JQP6</accession>
<dbReference type="AlphaFoldDB" id="A0AAV9JQP6"/>
<feature type="compositionally biased region" description="Basic and acidic residues" evidence="1">
    <location>
        <begin position="77"/>
        <end position="86"/>
    </location>
</feature>
<feature type="region of interest" description="Disordered" evidence="1">
    <location>
        <begin position="48"/>
        <end position="86"/>
    </location>
</feature>
<reference evidence="2 3" key="1">
    <citation type="submission" date="2021-11" db="EMBL/GenBank/DDBJ databases">
        <title>Black yeast isolated from Biological Soil Crust.</title>
        <authorList>
            <person name="Kurbessoian T."/>
        </authorList>
    </citation>
    <scope>NUCLEOTIDE SEQUENCE [LARGE SCALE GENOMIC DNA]</scope>
    <source>
        <strain evidence="2 3">CCFEE 5522</strain>
    </source>
</reference>
<dbReference type="Proteomes" id="UP001324427">
    <property type="component" value="Unassembled WGS sequence"/>
</dbReference>
<name>A0AAV9JQP6_9PEZI</name>